<comment type="caution">
    <text evidence="2">The sequence shown here is derived from an EMBL/GenBank/DDBJ whole genome shotgun (WGS) entry which is preliminary data.</text>
</comment>
<dbReference type="AlphaFoldDB" id="A0A8S9KRI1"/>
<reference evidence="2" key="1">
    <citation type="submission" date="2019-12" db="EMBL/GenBank/DDBJ databases">
        <title>Genome sequencing and annotation of Brassica cretica.</title>
        <authorList>
            <person name="Studholme D.J."/>
            <person name="Sarris P.F."/>
        </authorList>
    </citation>
    <scope>NUCLEOTIDE SEQUENCE</scope>
    <source>
        <strain evidence="2">PFS-001/15</strain>
        <tissue evidence="2">Leaf</tissue>
    </source>
</reference>
<feature type="region of interest" description="Disordered" evidence="1">
    <location>
        <begin position="263"/>
        <end position="284"/>
    </location>
</feature>
<accession>A0A8S9KRI1</accession>
<dbReference type="EMBL" id="QGKW02000717">
    <property type="protein sequence ID" value="KAF2597035.1"/>
    <property type="molecule type" value="Genomic_DNA"/>
</dbReference>
<evidence type="ECO:0000313" key="2">
    <source>
        <dbReference type="EMBL" id="KAF2597035.1"/>
    </source>
</evidence>
<proteinExistence type="predicted"/>
<evidence type="ECO:0000256" key="1">
    <source>
        <dbReference type="SAM" id="MobiDB-lite"/>
    </source>
</evidence>
<evidence type="ECO:0000313" key="3">
    <source>
        <dbReference type="Proteomes" id="UP000712281"/>
    </source>
</evidence>
<gene>
    <name evidence="2" type="ORF">F2Q68_00010534</name>
</gene>
<dbReference type="Proteomes" id="UP000712281">
    <property type="component" value="Unassembled WGS sequence"/>
</dbReference>
<protein>
    <submittedName>
        <fullName evidence="2">Uncharacterized protein</fullName>
    </submittedName>
</protein>
<sequence length="323" mass="36744">MILDVDHLEGMLIPVGISAIVRLSPRNHMESCIPILRTRWGRKGTFDLLYASFDDIQSYAFVSHFAVTNPLPPTTDCLYTIRDLLRDGPFFWATFTPKWVRHALALQRSQFQPDLPVEEGEEQSMDGFVPYEAPTERGRSRTRKDKHIAVDYDAGDGECFPEDILGYYLNSGEPIDLYELLGSDFPTAEALEASNQEARMAQFRAEMADKEIARLRDELEHSRRCERELTAKEICRAERDRDFTIPQIEERIWKQWEPIPVSPDTVEAETGAPDETGEVNQPTVPLDVNDYSSVYFRPGVAVICVLGLAMCGFESPPFIYNPS</sequence>
<name>A0A8S9KRI1_BRACR</name>
<organism evidence="2 3">
    <name type="scientific">Brassica cretica</name>
    <name type="common">Mustard</name>
    <dbReference type="NCBI Taxonomy" id="69181"/>
    <lineage>
        <taxon>Eukaryota</taxon>
        <taxon>Viridiplantae</taxon>
        <taxon>Streptophyta</taxon>
        <taxon>Embryophyta</taxon>
        <taxon>Tracheophyta</taxon>
        <taxon>Spermatophyta</taxon>
        <taxon>Magnoliopsida</taxon>
        <taxon>eudicotyledons</taxon>
        <taxon>Gunneridae</taxon>
        <taxon>Pentapetalae</taxon>
        <taxon>rosids</taxon>
        <taxon>malvids</taxon>
        <taxon>Brassicales</taxon>
        <taxon>Brassicaceae</taxon>
        <taxon>Brassiceae</taxon>
        <taxon>Brassica</taxon>
    </lineage>
</organism>